<accession>Q4UDR0</accession>
<dbReference type="InParanoid" id="Q4UDR0"/>
<dbReference type="GeneID" id="3862407"/>
<sequence>MAQILLLKEEFPRAKAFRSTVFTLPLKSIFGRSKCILEITIPKEYPIERVSFRMLNPVPHYWSDGDLIRYPKELYEKPLVDVVWGVVSKFVDYDKYVSGKRLHEDEGEKKLVESFNKLKQNIVHALNNPPKTAITHLNSMSDDRVREVLESDSELFKLIFKCETLSEVVKLTKKRLNEGEERLSTSIRNMKKTENIFSDLEENIKYIKQISTGHTFNFSLDAKKTIGKTLKTEIEKLRKRIKNTKESVRSGKKRYKEVKDDLFELFKRANLLNILYLSLENEPD</sequence>
<evidence type="ECO:0000256" key="1">
    <source>
        <dbReference type="SAM" id="Coils"/>
    </source>
</evidence>
<evidence type="ECO:0000313" key="2">
    <source>
        <dbReference type="EMBL" id="CAI74779.1"/>
    </source>
</evidence>
<dbReference type="OMA" id="HYWSDGD"/>
<dbReference type="eggNOG" id="ENOG502QXDW">
    <property type="taxonomic scope" value="Eukaryota"/>
</dbReference>
<proteinExistence type="predicted"/>
<keyword evidence="1" id="KW-0175">Coiled coil</keyword>
<evidence type="ECO:0000313" key="3">
    <source>
        <dbReference type="Proteomes" id="UP000001950"/>
    </source>
</evidence>
<feature type="coiled-coil region" evidence="1">
    <location>
        <begin position="227"/>
        <end position="254"/>
    </location>
</feature>
<gene>
    <name evidence="2" type="ORF">TA11895</name>
</gene>
<dbReference type="AlphaFoldDB" id="Q4UDR0"/>
<dbReference type="OrthoDB" id="360199at2759"/>
<dbReference type="EMBL" id="CR940348">
    <property type="protein sequence ID" value="CAI74779.1"/>
    <property type="molecule type" value="Genomic_DNA"/>
</dbReference>
<dbReference type="KEGG" id="tan:TA11895"/>
<dbReference type="RefSeq" id="XP_952511.1">
    <property type="nucleotide sequence ID" value="XM_947418.1"/>
</dbReference>
<protein>
    <submittedName>
        <fullName evidence="2">Transcriptional regulator, putative</fullName>
    </submittedName>
</protein>
<reference evidence="2 3" key="1">
    <citation type="journal article" date="2005" name="Science">
        <title>Genome of the host-cell transforming parasite Theileria annulata compared with T. parva.</title>
        <authorList>
            <person name="Pain A."/>
            <person name="Renauld H."/>
            <person name="Berriman M."/>
            <person name="Murphy L."/>
            <person name="Yeats C.A."/>
            <person name="Weir W."/>
            <person name="Kerhornou A."/>
            <person name="Aslett M."/>
            <person name="Bishop R."/>
            <person name="Bouchier C."/>
            <person name="Cochet M."/>
            <person name="Coulson R.M.R."/>
            <person name="Cronin A."/>
            <person name="de Villiers E.P."/>
            <person name="Fraser A."/>
            <person name="Fosker N."/>
            <person name="Gardner M."/>
            <person name="Goble A."/>
            <person name="Griffiths-Jones S."/>
            <person name="Harris D.E."/>
            <person name="Katzer F."/>
            <person name="Larke N."/>
            <person name="Lord A."/>
            <person name="Maser P."/>
            <person name="McKellar S."/>
            <person name="Mooney P."/>
            <person name="Morton F."/>
            <person name="Nene V."/>
            <person name="O'Neil S."/>
            <person name="Price C."/>
            <person name="Quail M.A."/>
            <person name="Rabbinowitsch E."/>
            <person name="Rawlings N.D."/>
            <person name="Rutter S."/>
            <person name="Saunders D."/>
            <person name="Seeger K."/>
            <person name="Shah T."/>
            <person name="Squares R."/>
            <person name="Squares S."/>
            <person name="Tivey A."/>
            <person name="Walker A.R."/>
            <person name="Woodward J."/>
            <person name="Dobbelaere D.A.E."/>
            <person name="Langsley G."/>
            <person name="Rajandream M.A."/>
            <person name="McKeever D."/>
            <person name="Shiels B."/>
            <person name="Tait A."/>
            <person name="Barrell B.G."/>
            <person name="Hall N."/>
        </authorList>
    </citation>
    <scope>NUCLEOTIDE SEQUENCE [LARGE SCALE GENOMIC DNA]</scope>
    <source>
        <strain evidence="3">Ankara</strain>
    </source>
</reference>
<organism evidence="2 3">
    <name type="scientific">Theileria annulata</name>
    <dbReference type="NCBI Taxonomy" id="5874"/>
    <lineage>
        <taxon>Eukaryota</taxon>
        <taxon>Sar</taxon>
        <taxon>Alveolata</taxon>
        <taxon>Apicomplexa</taxon>
        <taxon>Aconoidasida</taxon>
        <taxon>Piroplasmida</taxon>
        <taxon>Theileriidae</taxon>
        <taxon>Theileria</taxon>
    </lineage>
</organism>
<dbReference type="Proteomes" id="UP000001950">
    <property type="component" value="Chromosome 2"/>
</dbReference>
<keyword evidence="3" id="KW-1185">Reference proteome</keyword>
<dbReference type="VEuPathDB" id="PiroplasmaDB:TA11895"/>
<name>Q4UDR0_THEAN</name>